<feature type="compositionally biased region" description="Basic and acidic residues" evidence="1">
    <location>
        <begin position="34"/>
        <end position="47"/>
    </location>
</feature>
<evidence type="ECO:0000313" key="3">
    <source>
        <dbReference type="Proteomes" id="UP000322327"/>
    </source>
</evidence>
<dbReference type="EMBL" id="SAYI01000023">
    <property type="protein sequence ID" value="TXJ53393.1"/>
    <property type="molecule type" value="Genomic_DNA"/>
</dbReference>
<accession>A0A5C8FUN6</accession>
<protein>
    <submittedName>
        <fullName evidence="2">Uncharacterized protein</fullName>
    </submittedName>
</protein>
<name>A0A5C8FUN6_9SPIR</name>
<evidence type="ECO:0000256" key="1">
    <source>
        <dbReference type="SAM" id="MobiDB-lite"/>
    </source>
</evidence>
<comment type="caution">
    <text evidence="2">The sequence shown here is derived from an EMBL/GenBank/DDBJ whole genome shotgun (WGS) entry which is preliminary data.</text>
</comment>
<dbReference type="RefSeq" id="WP_147532036.1">
    <property type="nucleotide sequence ID" value="NZ_SAYI01000023.1"/>
</dbReference>
<sequence>MASLWKGHKRTILINNTFHTQNAGSRQKNSSSNKSKDNDKIKDKKDNDIEITDNDRYEYMVKLYRGSIGEKDGYISETREQYFKNNLLKDAEKVKAIDNDIKYSRGLEKSDKDKYNKYKEYKETAEYKEKMKKAINQFEGDTKATAEKLYSENLKAGELILDKDGKIDNAKINKLNKVEKGIQFFTVSYQNRDKQDFKSIKKNVKDLINKSIPKEIPLYRHETIYESDERYNFEVGKTIKMDVRSFCNSENAFDSCRALQLYDNAPHKDVIFKIEGEVKSLEIESLSKFLNQKEHLVNGNFEITEIREATLTMPKIVTIRQKKGERA</sequence>
<feature type="region of interest" description="Disordered" evidence="1">
    <location>
        <begin position="16"/>
        <end position="47"/>
    </location>
</feature>
<evidence type="ECO:0000313" key="2">
    <source>
        <dbReference type="EMBL" id="TXJ53393.1"/>
    </source>
</evidence>
<gene>
    <name evidence="2" type="ORF">EPJ76_11845</name>
</gene>
<dbReference type="Proteomes" id="UP000322327">
    <property type="component" value="Unassembled WGS sequence"/>
</dbReference>
<feature type="compositionally biased region" description="Polar residues" evidence="1">
    <location>
        <begin position="16"/>
        <end position="27"/>
    </location>
</feature>
<proteinExistence type="predicted"/>
<dbReference type="AlphaFoldDB" id="A0A5C8FUN6"/>
<reference evidence="2 3" key="1">
    <citation type="journal article" date="1992" name="Lakartidningen">
        <title>[Penicillin V and not amoxicillin is the first choice preparation in acute otitis].</title>
        <authorList>
            <person name="Kamme C."/>
            <person name="Lundgren K."/>
            <person name="Prellner K."/>
        </authorList>
    </citation>
    <scope>NUCLEOTIDE SEQUENCE [LARGE SCALE GENOMIC DNA]</scope>
    <source>
        <strain evidence="2 3">PC3053II</strain>
    </source>
</reference>
<organism evidence="2 3">
    <name type="scientific">Brachyspira aalborgi</name>
    <dbReference type="NCBI Taxonomy" id="29522"/>
    <lineage>
        <taxon>Bacteria</taxon>
        <taxon>Pseudomonadati</taxon>
        <taxon>Spirochaetota</taxon>
        <taxon>Spirochaetia</taxon>
        <taxon>Brachyspirales</taxon>
        <taxon>Brachyspiraceae</taxon>
        <taxon>Brachyspira</taxon>
    </lineage>
</organism>